<dbReference type="InterPro" id="IPR001492">
    <property type="entry name" value="Flagellin"/>
</dbReference>
<dbReference type="Pfam" id="PF00669">
    <property type="entry name" value="Flagellin_N"/>
    <property type="match status" value="1"/>
</dbReference>
<evidence type="ECO:0000256" key="2">
    <source>
        <dbReference type="ARBA" id="ARBA00020110"/>
    </source>
</evidence>
<dbReference type="Pfam" id="PF00092">
    <property type="entry name" value="VWA"/>
    <property type="match status" value="1"/>
</dbReference>
<comment type="function">
    <text evidence="4">Flagellin is the subunit protein which polymerizes to form the filaments of bacterial flagella.</text>
</comment>
<evidence type="ECO:0000256" key="4">
    <source>
        <dbReference type="RuleBase" id="RU362073"/>
    </source>
</evidence>
<dbReference type="CDD" id="cd00198">
    <property type="entry name" value="vWFA"/>
    <property type="match status" value="1"/>
</dbReference>
<name>A0ABV7KK55_PLAOK</name>
<dbReference type="InterPro" id="IPR042187">
    <property type="entry name" value="Flagellin_C_sub2"/>
</dbReference>
<dbReference type="InterPro" id="IPR001029">
    <property type="entry name" value="Flagellin_N"/>
</dbReference>
<evidence type="ECO:0000256" key="3">
    <source>
        <dbReference type="ARBA" id="ARBA00023143"/>
    </source>
</evidence>
<keyword evidence="7" id="KW-1185">Reference proteome</keyword>
<dbReference type="Gene3D" id="3.30.70.2120">
    <property type="match status" value="1"/>
</dbReference>
<dbReference type="Pfam" id="PF00700">
    <property type="entry name" value="Flagellin_C"/>
    <property type="match status" value="1"/>
</dbReference>
<dbReference type="PANTHER" id="PTHR42792:SF2">
    <property type="entry name" value="FLAGELLIN"/>
    <property type="match status" value="1"/>
</dbReference>
<dbReference type="Gene3D" id="1.20.1330.10">
    <property type="entry name" value="f41 fragment of flagellin, N-terminal domain"/>
    <property type="match status" value="2"/>
</dbReference>
<evidence type="ECO:0000256" key="1">
    <source>
        <dbReference type="ARBA" id="ARBA00005709"/>
    </source>
</evidence>
<evidence type="ECO:0000259" key="5">
    <source>
        <dbReference type="PROSITE" id="PS50234"/>
    </source>
</evidence>
<keyword evidence="3 4" id="KW-0975">Bacterial flagellum</keyword>
<dbReference type="EMBL" id="JBHRUJ010000001">
    <property type="protein sequence ID" value="MFC3209828.1"/>
    <property type="molecule type" value="Genomic_DNA"/>
</dbReference>
<dbReference type="SUPFAM" id="SSF64518">
    <property type="entry name" value="Phase 1 flagellin"/>
    <property type="match status" value="1"/>
</dbReference>
<dbReference type="InterPro" id="IPR046358">
    <property type="entry name" value="Flagellin_C"/>
</dbReference>
<dbReference type="Proteomes" id="UP001595625">
    <property type="component" value="Unassembled WGS sequence"/>
</dbReference>
<dbReference type="PRINTS" id="PR00207">
    <property type="entry name" value="FLAGELLIN"/>
</dbReference>
<keyword evidence="6" id="KW-0282">Flagellum</keyword>
<feature type="domain" description="VWFA" evidence="5">
    <location>
        <begin position="156"/>
        <end position="344"/>
    </location>
</feature>
<gene>
    <name evidence="6" type="ORF">ACFOEJ_01890</name>
</gene>
<keyword evidence="4" id="KW-0964">Secreted</keyword>
<dbReference type="PROSITE" id="PS50234">
    <property type="entry name" value="VWFA"/>
    <property type="match status" value="1"/>
</dbReference>
<dbReference type="PANTHER" id="PTHR42792">
    <property type="entry name" value="FLAGELLIN"/>
    <property type="match status" value="1"/>
</dbReference>
<proteinExistence type="inferred from homology"/>
<evidence type="ECO:0000313" key="7">
    <source>
        <dbReference type="Proteomes" id="UP001595625"/>
    </source>
</evidence>
<comment type="caution">
    <text evidence="6">The sequence shown here is derived from an EMBL/GenBank/DDBJ whole genome shotgun (WGS) entry which is preliminary data.</text>
</comment>
<reference evidence="7" key="1">
    <citation type="journal article" date="2019" name="Int. J. Syst. Evol. Microbiol.">
        <title>The Global Catalogue of Microorganisms (GCM) 10K type strain sequencing project: providing services to taxonomists for standard genome sequencing and annotation.</title>
        <authorList>
            <consortium name="The Broad Institute Genomics Platform"/>
            <consortium name="The Broad Institute Genome Sequencing Center for Infectious Disease"/>
            <person name="Wu L."/>
            <person name="Ma J."/>
        </authorList>
    </citation>
    <scope>NUCLEOTIDE SEQUENCE [LARGE SCALE GENOMIC DNA]</scope>
    <source>
        <strain evidence="7">CCM 320</strain>
    </source>
</reference>
<protein>
    <recommendedName>
        <fullName evidence="2 4">Flagellin</fullName>
    </recommendedName>
</protein>
<keyword evidence="6" id="KW-0966">Cell projection</keyword>
<evidence type="ECO:0000313" key="6">
    <source>
        <dbReference type="EMBL" id="MFC3209828.1"/>
    </source>
</evidence>
<dbReference type="RefSeq" id="WP_117313609.1">
    <property type="nucleotide sequence ID" value="NZ_JBHRUJ010000001.1"/>
</dbReference>
<dbReference type="Gene3D" id="6.10.10.10">
    <property type="entry name" value="Flagellar export chaperone, C-terminal domain"/>
    <property type="match status" value="1"/>
</dbReference>
<accession>A0ABV7KK55</accession>
<comment type="subcellular location">
    <subcellularLocation>
        <location evidence="4">Secreted</location>
    </subcellularLocation>
    <subcellularLocation>
        <location evidence="4">Bacterial flagellum</location>
    </subcellularLocation>
</comment>
<keyword evidence="6" id="KW-0969">Cilium</keyword>
<dbReference type="SMART" id="SM00327">
    <property type="entry name" value="VWA"/>
    <property type="match status" value="1"/>
</dbReference>
<sequence length="483" mass="52289">MNIQHNLSAMKLNNNLTENNKLTAKSMEKLATGLRINLGADEAAGLSISEKMRTQIRGLEQAQRNIQDGISFIQTAESGLAKIADPNLHRLRQLSVQAASDTLSSSDKAAIQNEVNQILRNIDNIADNTEFNGINLLNIPGTDTVNTPEITSNQSDIIFIVDRTGSMGADINRVEANIKDFATALQTEGVNIRLGLVSYGETNNGDQIMINPFTGDVEEFKGSLTSIEVGGGGDIPESGLEGIKEALRYPFRADATKQFILVTDAPVHDNNTADDRDGGDGLSVYDIDDLALSMSGQGIKLTIVGPTDRNTKEQLQRLSEPTGGNYLDIKGNFSTQLQSLAADIAGEFLPKENIDLKLQIGANAGETFGINLSDVRTAALGIENMKVDPWEEAMKSIEKLDAAIQQVSAERGKFGAYENALRYLYNNASTSALNLTAAESRIRDTDMAKEIINLTKNSILAESTQAMLAQANRKSQQVLELLK</sequence>
<organism evidence="6 7">
    <name type="scientific">Planomicrobium okeanokoites</name>
    <name type="common">Planococcus okeanokoites</name>
    <name type="synonym">Flavobacterium okeanokoites</name>
    <dbReference type="NCBI Taxonomy" id="244"/>
    <lineage>
        <taxon>Bacteria</taxon>
        <taxon>Bacillati</taxon>
        <taxon>Bacillota</taxon>
        <taxon>Bacilli</taxon>
        <taxon>Bacillales</taxon>
        <taxon>Caryophanaceae</taxon>
        <taxon>Planomicrobium</taxon>
    </lineage>
</organism>
<comment type="similarity">
    <text evidence="1 4">Belongs to the bacterial flagellin family.</text>
</comment>
<dbReference type="InterPro" id="IPR002035">
    <property type="entry name" value="VWF_A"/>
</dbReference>